<evidence type="ECO:0000313" key="2">
    <source>
        <dbReference type="Proteomes" id="UP000515344"/>
    </source>
</evidence>
<gene>
    <name evidence="1" type="ORF">H4075_02395</name>
</gene>
<dbReference type="PROSITE" id="PS51257">
    <property type="entry name" value="PROKAR_LIPOPROTEIN"/>
    <property type="match status" value="1"/>
</dbReference>
<organism evidence="1 2">
    <name type="scientific">Lacibacter sediminis</name>
    <dbReference type="NCBI Taxonomy" id="2760713"/>
    <lineage>
        <taxon>Bacteria</taxon>
        <taxon>Pseudomonadati</taxon>
        <taxon>Bacteroidota</taxon>
        <taxon>Chitinophagia</taxon>
        <taxon>Chitinophagales</taxon>
        <taxon>Chitinophagaceae</taxon>
        <taxon>Lacibacter</taxon>
    </lineage>
</organism>
<protein>
    <recommendedName>
        <fullName evidence="3">Lipocalin-like domain-containing protein</fullName>
    </recommendedName>
</protein>
<keyword evidence="2" id="KW-1185">Reference proteome</keyword>
<accession>A0A7G5XHW4</accession>
<dbReference type="Proteomes" id="UP000515344">
    <property type="component" value="Chromosome"/>
</dbReference>
<dbReference type="AlphaFoldDB" id="A0A7G5XHW4"/>
<dbReference type="RefSeq" id="WP_182803800.1">
    <property type="nucleotide sequence ID" value="NZ_CP060007.1"/>
</dbReference>
<sequence>MKRTLLLSLVVVLILSACKKKNEEVIISLQGKWTAESDVYKEYNNSTLTSTYTYTYEKTTFDFQSNNNLLIKDEYGTETLPYTIQNGTTVTFAGDTYEIKNLTAKSVVLYYREEYAPGEYMEYFINLKK</sequence>
<reference evidence="2" key="1">
    <citation type="submission" date="2020-08" db="EMBL/GenBank/DDBJ databases">
        <title>Lacibacter sp. S13-6-6 genome sequencing.</title>
        <authorList>
            <person name="Jin L."/>
        </authorList>
    </citation>
    <scope>NUCLEOTIDE SEQUENCE [LARGE SCALE GENOMIC DNA]</scope>
    <source>
        <strain evidence="2">S13-6-6</strain>
    </source>
</reference>
<name>A0A7G5XHW4_9BACT</name>
<dbReference type="KEGG" id="lacs:H4075_02395"/>
<evidence type="ECO:0000313" key="1">
    <source>
        <dbReference type="EMBL" id="QNA45067.1"/>
    </source>
</evidence>
<evidence type="ECO:0008006" key="3">
    <source>
        <dbReference type="Google" id="ProtNLM"/>
    </source>
</evidence>
<proteinExistence type="predicted"/>
<dbReference type="EMBL" id="CP060007">
    <property type="protein sequence ID" value="QNA45067.1"/>
    <property type="molecule type" value="Genomic_DNA"/>
</dbReference>